<dbReference type="AlphaFoldDB" id="A0AAN7GR25"/>
<accession>A0AAN7GR25</accession>
<keyword evidence="2" id="KW-1185">Reference proteome</keyword>
<reference evidence="1 2" key="1">
    <citation type="journal article" date="2023" name="Hortic Res">
        <title>Pangenome of water caltrop reveals structural variations and asymmetric subgenome divergence after allopolyploidization.</title>
        <authorList>
            <person name="Zhang X."/>
            <person name="Chen Y."/>
            <person name="Wang L."/>
            <person name="Yuan Y."/>
            <person name="Fang M."/>
            <person name="Shi L."/>
            <person name="Lu R."/>
            <person name="Comes H.P."/>
            <person name="Ma Y."/>
            <person name="Chen Y."/>
            <person name="Huang G."/>
            <person name="Zhou Y."/>
            <person name="Zheng Z."/>
            <person name="Qiu Y."/>
        </authorList>
    </citation>
    <scope>NUCLEOTIDE SEQUENCE [LARGE SCALE GENOMIC DNA]</scope>
    <source>
        <tissue evidence="1">Roots</tissue>
    </source>
</reference>
<proteinExistence type="predicted"/>
<sequence length="192" mass="21266">MDTIQRESLFYPVTARQDWTPLPFTSFRIFTNAPHGHGMPQHQHGDCINRHMLDTSFTLCNPIDRGSGRSVNGGDSKLLRSGGVGYCLAGGRVLWMMKNGPLKRVEGPTTIHQTEPLSRDRLANKDEEALTVSSTSVAGTRDRLGRRGGNLRLYLFSYFPLSFSLSPFSCTVTTTFPDPLLPHGIPSLSIFL</sequence>
<dbReference type="EMBL" id="JAXIOK010000023">
    <property type="protein sequence ID" value="KAK4742049.1"/>
    <property type="molecule type" value="Genomic_DNA"/>
</dbReference>
<organism evidence="1 2">
    <name type="scientific">Trapa incisa</name>
    <dbReference type="NCBI Taxonomy" id="236973"/>
    <lineage>
        <taxon>Eukaryota</taxon>
        <taxon>Viridiplantae</taxon>
        <taxon>Streptophyta</taxon>
        <taxon>Embryophyta</taxon>
        <taxon>Tracheophyta</taxon>
        <taxon>Spermatophyta</taxon>
        <taxon>Magnoliopsida</taxon>
        <taxon>eudicotyledons</taxon>
        <taxon>Gunneridae</taxon>
        <taxon>Pentapetalae</taxon>
        <taxon>rosids</taxon>
        <taxon>malvids</taxon>
        <taxon>Myrtales</taxon>
        <taxon>Lythraceae</taxon>
        <taxon>Trapa</taxon>
    </lineage>
</organism>
<name>A0AAN7GR25_9MYRT</name>
<evidence type="ECO:0000313" key="2">
    <source>
        <dbReference type="Proteomes" id="UP001345219"/>
    </source>
</evidence>
<evidence type="ECO:0000313" key="1">
    <source>
        <dbReference type="EMBL" id="KAK4742049.1"/>
    </source>
</evidence>
<comment type="caution">
    <text evidence="1">The sequence shown here is derived from an EMBL/GenBank/DDBJ whole genome shotgun (WGS) entry which is preliminary data.</text>
</comment>
<gene>
    <name evidence="1" type="ORF">SAY87_000050</name>
</gene>
<dbReference type="Proteomes" id="UP001345219">
    <property type="component" value="Chromosome 1"/>
</dbReference>
<protein>
    <submittedName>
        <fullName evidence="1">Uncharacterized protein</fullName>
    </submittedName>
</protein>